<gene>
    <name evidence="12" type="ORF">H8S08_07220</name>
</gene>
<evidence type="ECO:0000256" key="10">
    <source>
        <dbReference type="SAM" id="Phobius"/>
    </source>
</evidence>
<dbReference type="InterPro" id="IPR006260">
    <property type="entry name" value="TonB/TolA_C"/>
</dbReference>
<dbReference type="Pfam" id="PF03544">
    <property type="entry name" value="TonB_C"/>
    <property type="match status" value="1"/>
</dbReference>
<keyword evidence="8 10" id="KW-1133">Transmembrane helix</keyword>
<evidence type="ECO:0000256" key="5">
    <source>
        <dbReference type="ARBA" id="ARBA00022519"/>
    </source>
</evidence>
<comment type="caution">
    <text evidence="12">The sequence shown here is derived from an EMBL/GenBank/DDBJ whole genome shotgun (WGS) entry which is preliminary data.</text>
</comment>
<comment type="subcellular location">
    <subcellularLocation>
        <location evidence="1">Cell inner membrane</location>
        <topology evidence="1">Single-pass membrane protein</topology>
        <orientation evidence="1">Periplasmic side</orientation>
    </subcellularLocation>
</comment>
<keyword evidence="3" id="KW-0813">Transport</keyword>
<feature type="domain" description="TonB C-terminal" evidence="11">
    <location>
        <begin position="183"/>
        <end position="275"/>
    </location>
</feature>
<dbReference type="InterPro" id="IPR037682">
    <property type="entry name" value="TonB_C"/>
</dbReference>
<keyword evidence="6 10" id="KW-0812">Transmembrane</keyword>
<keyword evidence="4" id="KW-1003">Cell membrane</keyword>
<dbReference type="PANTHER" id="PTHR33446">
    <property type="entry name" value="PROTEIN TONB-RELATED"/>
    <property type="match status" value="1"/>
</dbReference>
<dbReference type="Proteomes" id="UP000636891">
    <property type="component" value="Unassembled WGS sequence"/>
</dbReference>
<name>A0ABR7CN99_9BACT</name>
<keyword evidence="9 10" id="KW-0472">Membrane</keyword>
<evidence type="ECO:0000256" key="1">
    <source>
        <dbReference type="ARBA" id="ARBA00004383"/>
    </source>
</evidence>
<dbReference type="PROSITE" id="PS52015">
    <property type="entry name" value="TONB_CTD"/>
    <property type="match status" value="1"/>
</dbReference>
<evidence type="ECO:0000256" key="4">
    <source>
        <dbReference type="ARBA" id="ARBA00022475"/>
    </source>
</evidence>
<dbReference type="InterPro" id="IPR051045">
    <property type="entry name" value="TonB-dependent_transducer"/>
</dbReference>
<keyword evidence="5" id="KW-0997">Cell inner membrane</keyword>
<evidence type="ECO:0000313" key="12">
    <source>
        <dbReference type="EMBL" id="MBC5616810.1"/>
    </source>
</evidence>
<dbReference type="Gene3D" id="3.30.1150.10">
    <property type="match status" value="1"/>
</dbReference>
<sequence>MSDLDLNSKQWCELVFDGKNTEFGAFQMRQESTSRHNKAMIIVAILVVLIITLPALFRYIAPKKQEEVKMTEVTQLTKLPPPEVKNNDVIKKVDAPPPPPLKSSIKFTAPKIVKDEEADREDVKTQEEIISAKVAVSVADVKGNDDLFGTDIQDLKEIAIDTPQEEVQETVFQTVEQMPSFPGGMQALNKYLKDNLRYPTIAAENGVSGRVVLRFVVSKSGKIENVEVLGPVDRALDEEAVRVVKSMPAWVPGKQNGNAVAVYYTLPVTFVLGQQ</sequence>
<evidence type="ECO:0000256" key="3">
    <source>
        <dbReference type="ARBA" id="ARBA00022448"/>
    </source>
</evidence>
<dbReference type="EMBL" id="JACOOK010000003">
    <property type="protein sequence ID" value="MBC5616810.1"/>
    <property type="molecule type" value="Genomic_DNA"/>
</dbReference>
<evidence type="ECO:0000256" key="7">
    <source>
        <dbReference type="ARBA" id="ARBA00022927"/>
    </source>
</evidence>
<keyword evidence="13" id="KW-1185">Reference proteome</keyword>
<comment type="similarity">
    <text evidence="2">Belongs to the TonB family.</text>
</comment>
<dbReference type="PANTHER" id="PTHR33446:SF2">
    <property type="entry name" value="PROTEIN TONB"/>
    <property type="match status" value="1"/>
</dbReference>
<evidence type="ECO:0000259" key="11">
    <source>
        <dbReference type="PROSITE" id="PS52015"/>
    </source>
</evidence>
<dbReference type="RefSeq" id="WP_118655862.1">
    <property type="nucleotide sequence ID" value="NZ_JACOOK010000003.1"/>
</dbReference>
<evidence type="ECO:0000256" key="2">
    <source>
        <dbReference type="ARBA" id="ARBA00006555"/>
    </source>
</evidence>
<accession>A0ABR7CN99</accession>
<keyword evidence="7" id="KW-0653">Protein transport</keyword>
<reference evidence="12 13" key="1">
    <citation type="submission" date="2020-08" db="EMBL/GenBank/DDBJ databases">
        <title>Genome public.</title>
        <authorList>
            <person name="Liu C."/>
            <person name="Sun Q."/>
        </authorList>
    </citation>
    <scope>NUCLEOTIDE SEQUENCE [LARGE SCALE GENOMIC DNA]</scope>
    <source>
        <strain evidence="12 13">New-7</strain>
    </source>
</reference>
<protein>
    <submittedName>
        <fullName evidence="12">Energy transducer TonB</fullName>
    </submittedName>
</protein>
<dbReference type="NCBIfam" id="TIGR01352">
    <property type="entry name" value="tonB_Cterm"/>
    <property type="match status" value="1"/>
</dbReference>
<evidence type="ECO:0000256" key="9">
    <source>
        <dbReference type="ARBA" id="ARBA00023136"/>
    </source>
</evidence>
<dbReference type="SUPFAM" id="SSF74653">
    <property type="entry name" value="TolA/TonB C-terminal domain"/>
    <property type="match status" value="1"/>
</dbReference>
<evidence type="ECO:0000256" key="8">
    <source>
        <dbReference type="ARBA" id="ARBA00022989"/>
    </source>
</evidence>
<proteinExistence type="inferred from homology"/>
<organism evidence="12 13">
    <name type="scientific">Alistipes hominis</name>
    <dbReference type="NCBI Taxonomy" id="2763015"/>
    <lineage>
        <taxon>Bacteria</taxon>
        <taxon>Pseudomonadati</taxon>
        <taxon>Bacteroidota</taxon>
        <taxon>Bacteroidia</taxon>
        <taxon>Bacteroidales</taxon>
        <taxon>Rikenellaceae</taxon>
        <taxon>Alistipes</taxon>
    </lineage>
</organism>
<feature type="transmembrane region" description="Helical" evidence="10">
    <location>
        <begin position="39"/>
        <end position="61"/>
    </location>
</feature>
<evidence type="ECO:0000256" key="6">
    <source>
        <dbReference type="ARBA" id="ARBA00022692"/>
    </source>
</evidence>
<evidence type="ECO:0000313" key="13">
    <source>
        <dbReference type="Proteomes" id="UP000636891"/>
    </source>
</evidence>